<dbReference type="Pfam" id="PF13275">
    <property type="entry name" value="S4_2"/>
    <property type="match status" value="1"/>
</dbReference>
<dbReference type="AlphaFoldDB" id="I1A7G8"/>
<organism evidence="2 3">
    <name type="scientific">Mycoplasmopsis canis UFG4</name>
    <dbReference type="NCBI Taxonomy" id="1131455"/>
    <lineage>
        <taxon>Bacteria</taxon>
        <taxon>Bacillati</taxon>
        <taxon>Mycoplasmatota</taxon>
        <taxon>Mycoplasmoidales</taxon>
        <taxon>Metamycoplasmataceae</taxon>
        <taxon>Mycoplasmopsis</taxon>
    </lineage>
</organism>
<dbReference type="RefSeq" id="WP_004796537.1">
    <property type="nucleotide sequence ID" value="NZ_AJFU01000001.1"/>
</dbReference>
<dbReference type="SUPFAM" id="SSF55174">
    <property type="entry name" value="Alpha-L RNA-binding motif"/>
    <property type="match status" value="1"/>
</dbReference>
<sequence>MELPIKTESIKISQVLKLCNIVETGGQSKMFLENNVVTINGKRTISKSSKARPGDFIWINDKEVIEIVEVY</sequence>
<dbReference type="EMBL" id="AJFU01000001">
    <property type="protein sequence ID" value="EIE42439.1"/>
    <property type="molecule type" value="Genomic_DNA"/>
</dbReference>
<dbReference type="Gene3D" id="3.10.290.10">
    <property type="entry name" value="RNA-binding S4 domain"/>
    <property type="match status" value="1"/>
</dbReference>
<keyword evidence="1" id="KW-0694">RNA-binding</keyword>
<dbReference type="GO" id="GO:0003723">
    <property type="term" value="F:RNA binding"/>
    <property type="evidence" value="ECO:0007669"/>
    <property type="project" value="UniProtKB-KW"/>
</dbReference>
<dbReference type="OrthoDB" id="384916at2"/>
<dbReference type="InterPro" id="IPR036986">
    <property type="entry name" value="S4_RNA-bd_sf"/>
</dbReference>
<evidence type="ECO:0000313" key="3">
    <source>
        <dbReference type="Proteomes" id="UP000006229"/>
    </source>
</evidence>
<gene>
    <name evidence="2" type="ORF">MCANUFG4_00090</name>
</gene>
<reference evidence="2 3" key="1">
    <citation type="journal article" date="2012" name="J. Bacteriol.">
        <title>Genome annotation of five Mycoplasma canis strains.</title>
        <authorList>
            <person name="Brown D.R."/>
            <person name="May M."/>
            <person name="Michaels D.L."/>
            <person name="Barbet A.F."/>
        </authorList>
    </citation>
    <scope>NUCLEOTIDE SEQUENCE [LARGE SCALE GENOMIC DNA]</scope>
    <source>
        <strain evidence="2 3">UFG4</strain>
    </source>
</reference>
<keyword evidence="3" id="KW-1185">Reference proteome</keyword>
<evidence type="ECO:0000313" key="2">
    <source>
        <dbReference type="EMBL" id="EIE42439.1"/>
    </source>
</evidence>
<dbReference type="Proteomes" id="UP000006229">
    <property type="component" value="Unassembled WGS sequence"/>
</dbReference>
<evidence type="ECO:0000256" key="1">
    <source>
        <dbReference type="PROSITE-ProRule" id="PRU00182"/>
    </source>
</evidence>
<name>I1A7G8_9BACT</name>
<comment type="caution">
    <text evidence="2">The sequence shown here is derived from an EMBL/GenBank/DDBJ whole genome shotgun (WGS) entry which is preliminary data.</text>
</comment>
<proteinExistence type="predicted"/>
<dbReference type="PATRIC" id="fig|1131455.3.peg.17"/>
<protein>
    <submittedName>
        <fullName evidence="2">Uncharacterized protein</fullName>
    </submittedName>
</protein>
<accession>I1A7G8</accession>
<dbReference type="PROSITE" id="PS50889">
    <property type="entry name" value="S4"/>
    <property type="match status" value="1"/>
</dbReference>